<comment type="caution">
    <text evidence="1">The sequence shown here is derived from an EMBL/GenBank/DDBJ whole genome shotgun (WGS) entry which is preliminary data.</text>
</comment>
<dbReference type="PANTHER" id="PTHR11726">
    <property type="entry name" value="60S RIBOSOMAL PROTEIN L10"/>
    <property type="match status" value="1"/>
</dbReference>
<dbReference type="Proteomes" id="UP000714275">
    <property type="component" value="Unassembled WGS sequence"/>
</dbReference>
<gene>
    <name evidence="1" type="ORF">EV702DRAFT_642461</name>
</gene>
<dbReference type="GO" id="GO:0006412">
    <property type="term" value="P:translation"/>
    <property type="evidence" value="ECO:0007669"/>
    <property type="project" value="InterPro"/>
</dbReference>
<reference evidence="1" key="1">
    <citation type="journal article" date="2020" name="New Phytol.">
        <title>Comparative genomics reveals dynamic genome evolution in host specialist ectomycorrhizal fungi.</title>
        <authorList>
            <person name="Lofgren L.A."/>
            <person name="Nguyen N.H."/>
            <person name="Vilgalys R."/>
            <person name="Ruytinx J."/>
            <person name="Liao H.L."/>
            <person name="Branco S."/>
            <person name="Kuo A."/>
            <person name="LaButti K."/>
            <person name="Lipzen A."/>
            <person name="Andreopoulos W."/>
            <person name="Pangilinan J."/>
            <person name="Riley R."/>
            <person name="Hundley H."/>
            <person name="Na H."/>
            <person name="Barry K."/>
            <person name="Grigoriev I.V."/>
            <person name="Stajich J.E."/>
            <person name="Kennedy P.G."/>
        </authorList>
    </citation>
    <scope>NUCLEOTIDE SEQUENCE</scope>
    <source>
        <strain evidence="1">DOB743</strain>
    </source>
</reference>
<dbReference type="InterPro" id="IPR001197">
    <property type="entry name" value="Ribosomal_uL16_euk_arch"/>
</dbReference>
<keyword evidence="2" id="KW-1185">Reference proteome</keyword>
<dbReference type="GO" id="GO:0003735">
    <property type="term" value="F:structural constituent of ribosome"/>
    <property type="evidence" value="ECO:0007669"/>
    <property type="project" value="InterPro"/>
</dbReference>
<protein>
    <submittedName>
        <fullName evidence="1">Uncharacterized protein</fullName>
    </submittedName>
</protein>
<evidence type="ECO:0000313" key="1">
    <source>
        <dbReference type="EMBL" id="KAG1771352.1"/>
    </source>
</evidence>
<dbReference type="OrthoDB" id="10258869at2759"/>
<dbReference type="SUPFAM" id="SSF54686">
    <property type="entry name" value="Ribosomal protein L16p/L10e"/>
    <property type="match status" value="1"/>
</dbReference>
<sequence>MSMYEQLSSEALEAARICANKYVTKTSGKDSFHMRVPSPPIRINKMLSCAVVRDSGVNSCFTFSVQGEALRHCCSGKHRAYYPLQGIKRCGHLGGSPPCTVQVPDYCFERTTVGNILLGYLKYLKLTHMTFRDGAYVQNWREHGAESVTLALLFTTSSNVGDG</sequence>
<dbReference type="EMBL" id="JABBWD010000059">
    <property type="protein sequence ID" value="KAG1771352.1"/>
    <property type="molecule type" value="Genomic_DNA"/>
</dbReference>
<proteinExistence type="predicted"/>
<evidence type="ECO:0000313" key="2">
    <source>
        <dbReference type="Proteomes" id="UP000714275"/>
    </source>
</evidence>
<organism evidence="1 2">
    <name type="scientific">Suillus placidus</name>
    <dbReference type="NCBI Taxonomy" id="48579"/>
    <lineage>
        <taxon>Eukaryota</taxon>
        <taxon>Fungi</taxon>
        <taxon>Dikarya</taxon>
        <taxon>Basidiomycota</taxon>
        <taxon>Agaricomycotina</taxon>
        <taxon>Agaricomycetes</taxon>
        <taxon>Agaricomycetidae</taxon>
        <taxon>Boletales</taxon>
        <taxon>Suillineae</taxon>
        <taxon>Suillaceae</taxon>
        <taxon>Suillus</taxon>
    </lineage>
</organism>
<dbReference type="Gene3D" id="3.90.1170.10">
    <property type="entry name" value="Ribosomal protein L10e/L16"/>
    <property type="match status" value="1"/>
</dbReference>
<dbReference type="AlphaFoldDB" id="A0A9P6ZLL9"/>
<accession>A0A9P6ZLL9</accession>
<dbReference type="GO" id="GO:0005840">
    <property type="term" value="C:ribosome"/>
    <property type="evidence" value="ECO:0007669"/>
    <property type="project" value="InterPro"/>
</dbReference>
<dbReference type="InterPro" id="IPR036920">
    <property type="entry name" value="Ribosomal_uL16_sf"/>
</dbReference>
<name>A0A9P6ZLL9_9AGAM</name>